<feature type="signal peptide" evidence="2">
    <location>
        <begin position="1"/>
        <end position="21"/>
    </location>
</feature>
<accession>A0A6M9PFA6</accession>
<comment type="subcellular location">
    <subcellularLocation>
        <location evidence="1">Cell outer membrane</location>
    </subcellularLocation>
</comment>
<feature type="chain" id="PRO_5026891568" description="Transferrin-binding protein B C-lobe/N-lobe beta-barrel domain-containing protein" evidence="2">
    <location>
        <begin position="22"/>
        <end position="323"/>
    </location>
</feature>
<dbReference type="AlphaFoldDB" id="A0A6M9PFA6"/>
<proteinExistence type="predicted"/>
<dbReference type="InterPro" id="IPR011250">
    <property type="entry name" value="OMP/PagP_B-barrel"/>
</dbReference>
<dbReference type="GO" id="GO:0009279">
    <property type="term" value="C:cell outer membrane"/>
    <property type="evidence" value="ECO:0007669"/>
    <property type="project" value="UniProtKB-SubCell"/>
</dbReference>
<evidence type="ECO:0000313" key="5">
    <source>
        <dbReference type="Proteomes" id="UP000501090"/>
    </source>
</evidence>
<dbReference type="Pfam" id="PF01298">
    <property type="entry name" value="TbpB_B_D"/>
    <property type="match status" value="1"/>
</dbReference>
<reference evidence="4 5" key="1">
    <citation type="submission" date="2018-04" db="EMBL/GenBank/DDBJ databases">
        <title>Polynucleobacter sp. UK-Long2-W17 genome.</title>
        <authorList>
            <person name="Hahn M.W."/>
        </authorList>
    </citation>
    <scope>NUCLEOTIDE SEQUENCE [LARGE SCALE GENOMIC DNA]</scope>
    <source>
        <strain evidence="4 5">UK-Long2-W17</strain>
    </source>
</reference>
<dbReference type="InterPro" id="IPR001677">
    <property type="entry name" value="TbpB_B_D"/>
</dbReference>
<evidence type="ECO:0000259" key="3">
    <source>
        <dbReference type="Pfam" id="PF01298"/>
    </source>
</evidence>
<keyword evidence="5" id="KW-1185">Reference proteome</keyword>
<gene>
    <name evidence="4" type="ORF">DN92_06640</name>
</gene>
<dbReference type="PROSITE" id="PS51257">
    <property type="entry name" value="PROKAR_LIPOPROTEIN"/>
    <property type="match status" value="1"/>
</dbReference>
<evidence type="ECO:0000256" key="2">
    <source>
        <dbReference type="SAM" id="SignalP"/>
    </source>
</evidence>
<evidence type="ECO:0000313" key="4">
    <source>
        <dbReference type="EMBL" id="QKM60734.1"/>
    </source>
</evidence>
<dbReference type="Gene3D" id="2.40.160.90">
    <property type="match status" value="1"/>
</dbReference>
<organism evidence="4 5">
    <name type="scientific">Polynucleobacter arcticus</name>
    <dbReference type="NCBI Taxonomy" id="1743165"/>
    <lineage>
        <taxon>Bacteria</taxon>
        <taxon>Pseudomonadati</taxon>
        <taxon>Pseudomonadota</taxon>
        <taxon>Betaproteobacteria</taxon>
        <taxon>Burkholderiales</taxon>
        <taxon>Burkholderiaceae</taxon>
        <taxon>Polynucleobacter</taxon>
    </lineage>
</organism>
<dbReference type="SUPFAM" id="SSF56925">
    <property type="entry name" value="OMPA-like"/>
    <property type="match status" value="1"/>
</dbReference>
<dbReference type="EMBL" id="CP028940">
    <property type="protein sequence ID" value="QKM60734.1"/>
    <property type="molecule type" value="Genomic_DNA"/>
</dbReference>
<feature type="domain" description="Transferrin-binding protein B C-lobe/N-lobe beta-barrel" evidence="3">
    <location>
        <begin position="193"/>
        <end position="323"/>
    </location>
</feature>
<keyword evidence="2" id="KW-0732">Signal</keyword>
<dbReference type="KEGG" id="pard:DN92_06640"/>
<sequence length="323" mass="31333">MNKTFSLLTISIAALTLTACAGGGGGGGSSSSGGVTVTPFTSWSSIQPNTTVIAYGDASQVSYVDNPSTGLVSTISTASQTSGGASMTLSYGSSLINSATINSGLGQTITFDKSAGDFIEPLAVGPFAGDVNIAAKANGSAVGLFAEPCPSNPCGWNYQSYGVWINGIDPATGLGNGTAGAASVGSATPVTGMPATGIATFVGTAGGLYVAPSGASSFTIADMSAAVNFGTRAVGFSTSTTNTTNNFTSFTARSDLNMSGTLTYAAGANAFSGVVTAAGAGSGLTGNAIGKFYGPTATEIGGTYAVKAGSGLESLIGGFGGKR</sequence>
<protein>
    <recommendedName>
        <fullName evidence="3">Transferrin-binding protein B C-lobe/N-lobe beta-barrel domain-containing protein</fullName>
    </recommendedName>
</protein>
<name>A0A6M9PFA6_9BURK</name>
<dbReference type="RefSeq" id="WP_173960493.1">
    <property type="nucleotide sequence ID" value="NZ_CBCSCC010000011.1"/>
</dbReference>
<evidence type="ECO:0000256" key="1">
    <source>
        <dbReference type="ARBA" id="ARBA00004442"/>
    </source>
</evidence>
<dbReference type="Proteomes" id="UP000501090">
    <property type="component" value="Chromosome"/>
</dbReference>